<keyword evidence="5" id="KW-0378">Hydrolase</keyword>
<dbReference type="RefSeq" id="XP_001904275.1">
    <property type="nucleotide sequence ID" value="XM_001904240.1"/>
</dbReference>
<dbReference type="InterPro" id="IPR001841">
    <property type="entry name" value="Znf_RING"/>
</dbReference>
<dbReference type="GO" id="GO:0004386">
    <property type="term" value="F:helicase activity"/>
    <property type="evidence" value="ECO:0007669"/>
    <property type="project" value="UniProtKB-KW"/>
</dbReference>
<dbReference type="GeneID" id="6188399"/>
<dbReference type="GO" id="GO:0005524">
    <property type="term" value="F:ATP binding"/>
    <property type="evidence" value="ECO:0007669"/>
    <property type="project" value="UniProtKB-KW"/>
</dbReference>
<keyword evidence="7" id="KW-0862">Zinc</keyword>
<dbReference type="InterPro" id="IPR013083">
    <property type="entry name" value="Znf_RING/FYVE/PHD"/>
</dbReference>
<dbReference type="GO" id="GO:0008094">
    <property type="term" value="F:ATP-dependent activity, acting on DNA"/>
    <property type="evidence" value="ECO:0007669"/>
    <property type="project" value="TreeGrafter"/>
</dbReference>
<dbReference type="GO" id="GO:0016787">
    <property type="term" value="F:hydrolase activity"/>
    <property type="evidence" value="ECO:0007669"/>
    <property type="project" value="UniProtKB-KW"/>
</dbReference>
<organism evidence="11">
    <name type="scientific">Podospora anserina (strain S / ATCC MYA-4624 / DSM 980 / FGSC 10383)</name>
    <name type="common">Pleurage anserina</name>
    <dbReference type="NCBI Taxonomy" id="515849"/>
    <lineage>
        <taxon>Eukaryota</taxon>
        <taxon>Fungi</taxon>
        <taxon>Dikarya</taxon>
        <taxon>Ascomycota</taxon>
        <taxon>Pezizomycotina</taxon>
        <taxon>Sordariomycetes</taxon>
        <taxon>Sordariomycetidae</taxon>
        <taxon>Sordariales</taxon>
        <taxon>Podosporaceae</taxon>
        <taxon>Podospora</taxon>
        <taxon>Podospora anserina</taxon>
    </lineage>
</organism>
<comment type="similarity">
    <text evidence="1">Belongs to the SNF2/RAD54 helicase family.</text>
</comment>
<dbReference type="AlphaFoldDB" id="B2AF36"/>
<evidence type="ECO:0000259" key="10">
    <source>
        <dbReference type="PROSITE" id="PS50089"/>
    </source>
</evidence>
<keyword evidence="13" id="KW-1185">Reference proteome</keyword>
<keyword evidence="2" id="KW-0479">Metal-binding</keyword>
<keyword evidence="6" id="KW-0347">Helicase</keyword>
<dbReference type="Proteomes" id="UP000001197">
    <property type="component" value="Chromosome 5"/>
</dbReference>
<evidence type="ECO:0000256" key="2">
    <source>
        <dbReference type="ARBA" id="ARBA00022723"/>
    </source>
</evidence>
<dbReference type="VEuPathDB" id="FungiDB:PODANS_5_650"/>
<dbReference type="EMBL" id="CU633457">
    <property type="protein sequence ID" value="CAP62053.1"/>
    <property type="molecule type" value="Genomic_DNA"/>
</dbReference>
<dbReference type="InterPro" id="IPR000330">
    <property type="entry name" value="SNF2_N"/>
</dbReference>
<dbReference type="SUPFAM" id="SSF57850">
    <property type="entry name" value="RING/U-box"/>
    <property type="match status" value="1"/>
</dbReference>
<evidence type="ECO:0000313" key="11">
    <source>
        <dbReference type="EMBL" id="CAP62053.1"/>
    </source>
</evidence>
<dbReference type="EMBL" id="FO904940">
    <property type="protein sequence ID" value="CDP29128.1"/>
    <property type="molecule type" value="Genomic_DNA"/>
</dbReference>
<keyword evidence="8" id="KW-0067">ATP-binding</keyword>
<dbReference type="HOGENOM" id="CLU_1283744_0_0_1"/>
<dbReference type="STRING" id="515849.B2AF36"/>
<evidence type="ECO:0000256" key="9">
    <source>
        <dbReference type="PROSITE-ProRule" id="PRU00175"/>
    </source>
</evidence>
<dbReference type="Pfam" id="PF00176">
    <property type="entry name" value="SNF2-rel_dom"/>
    <property type="match status" value="1"/>
</dbReference>
<reference evidence="13" key="3">
    <citation type="journal article" date="2014" name="Genetics">
        <title>Maintaining two mating types: Structure of the mating type locus and its role in heterokaryosis in Podospora anserina.</title>
        <authorList>
            <person name="Grognet P."/>
            <person name="Bidard F."/>
            <person name="Kuchly C."/>
            <person name="Tong L.C.H."/>
            <person name="Coppin E."/>
            <person name="Benkhali J.A."/>
            <person name="Couloux A."/>
            <person name="Wincker P."/>
            <person name="Debuchy R."/>
            <person name="Silar P."/>
        </authorList>
    </citation>
    <scope>GENOME REANNOTATION</scope>
    <source>
        <strain evidence="13">S / ATCC MYA-4624 / DSM 980 / FGSC 10383</strain>
    </source>
</reference>
<reference evidence="11" key="2">
    <citation type="submission" date="2008-07" db="EMBL/GenBank/DDBJ databases">
        <authorList>
            <person name="Genoscope - CEA"/>
        </authorList>
    </citation>
    <scope>NUCLEOTIDE SEQUENCE</scope>
    <source>
        <strain evidence="11">S mat+</strain>
    </source>
</reference>
<proteinExistence type="inferred from homology"/>
<dbReference type="PROSITE" id="PS50089">
    <property type="entry name" value="ZF_RING_2"/>
    <property type="match status" value="1"/>
</dbReference>
<dbReference type="PROSITE" id="PS00518">
    <property type="entry name" value="ZF_RING_1"/>
    <property type="match status" value="1"/>
</dbReference>
<evidence type="ECO:0000313" key="12">
    <source>
        <dbReference type="EMBL" id="CDP29128.1"/>
    </source>
</evidence>
<gene>
    <name evidence="11" type="ORF">PODANS_5_650</name>
</gene>
<dbReference type="KEGG" id="pan:PODANSg1293"/>
<accession>B2AF36</accession>
<protein>
    <submittedName>
        <fullName evidence="11">Podospora anserina S mat+ genomic DNA chromosome 5, supercontig 1</fullName>
    </submittedName>
</protein>
<reference evidence="11 13" key="1">
    <citation type="journal article" date="2008" name="Genome Biol.">
        <title>The genome sequence of the model ascomycete fungus Podospora anserina.</title>
        <authorList>
            <person name="Espagne E."/>
            <person name="Lespinet O."/>
            <person name="Malagnac F."/>
            <person name="Da Silva C."/>
            <person name="Jaillon O."/>
            <person name="Porcel B.M."/>
            <person name="Couloux A."/>
            <person name="Aury J.-M."/>
            <person name="Segurens B."/>
            <person name="Poulain J."/>
            <person name="Anthouard V."/>
            <person name="Grossetete S."/>
            <person name="Khalili H."/>
            <person name="Coppin E."/>
            <person name="Dequard-Chablat M."/>
            <person name="Picard M."/>
            <person name="Contamine V."/>
            <person name="Arnaise S."/>
            <person name="Bourdais A."/>
            <person name="Berteaux-Lecellier V."/>
            <person name="Gautheret D."/>
            <person name="de Vries R.P."/>
            <person name="Battaglia E."/>
            <person name="Coutinho P.M."/>
            <person name="Danchin E.G.J."/>
            <person name="Henrissat B."/>
            <person name="El Khoury R."/>
            <person name="Sainsard-Chanet A."/>
            <person name="Boivin A."/>
            <person name="Pinan-Lucarre B."/>
            <person name="Sellem C.H."/>
            <person name="Debuchy R."/>
            <person name="Wincker P."/>
            <person name="Weissenbach J."/>
            <person name="Silar P."/>
        </authorList>
    </citation>
    <scope>NUCLEOTIDE SEQUENCE [LARGE SCALE GENOMIC DNA]</scope>
    <source>
        <strain evidence="13">S / ATCC MYA-4624 / DSM 980 / FGSC 10383</strain>
        <strain evidence="11">S mat+</strain>
    </source>
</reference>
<dbReference type="GO" id="GO:0006281">
    <property type="term" value="P:DNA repair"/>
    <property type="evidence" value="ECO:0007669"/>
    <property type="project" value="TreeGrafter"/>
</dbReference>
<evidence type="ECO:0000313" key="13">
    <source>
        <dbReference type="Proteomes" id="UP000001197"/>
    </source>
</evidence>
<keyword evidence="3" id="KW-0547">Nucleotide-binding</keyword>
<dbReference type="Gene3D" id="3.30.40.10">
    <property type="entry name" value="Zinc/RING finger domain, C3HC4 (zinc finger)"/>
    <property type="match status" value="1"/>
</dbReference>
<keyword evidence="4 9" id="KW-0863">Zinc-finger</keyword>
<evidence type="ECO:0000256" key="4">
    <source>
        <dbReference type="ARBA" id="ARBA00022771"/>
    </source>
</evidence>
<dbReference type="OrthoDB" id="4850194at2759"/>
<feature type="domain" description="RING-type" evidence="10">
    <location>
        <begin position="118"/>
        <end position="165"/>
    </location>
</feature>
<evidence type="ECO:0000256" key="3">
    <source>
        <dbReference type="ARBA" id="ARBA00022741"/>
    </source>
</evidence>
<evidence type="ECO:0000256" key="1">
    <source>
        <dbReference type="ARBA" id="ARBA00007025"/>
    </source>
</evidence>
<evidence type="ECO:0000256" key="7">
    <source>
        <dbReference type="ARBA" id="ARBA00022833"/>
    </source>
</evidence>
<dbReference type="PANTHER" id="PTHR45626">
    <property type="entry name" value="TRANSCRIPTION TERMINATION FACTOR 2-RELATED"/>
    <property type="match status" value="1"/>
</dbReference>
<dbReference type="GO" id="GO:0008270">
    <property type="term" value="F:zinc ion binding"/>
    <property type="evidence" value="ECO:0007669"/>
    <property type="project" value="UniProtKB-KW"/>
</dbReference>
<evidence type="ECO:0000256" key="5">
    <source>
        <dbReference type="ARBA" id="ARBA00022801"/>
    </source>
</evidence>
<reference evidence="12" key="4">
    <citation type="submission" date="2015-04" db="EMBL/GenBank/DDBJ databases">
        <title>Maintaining two mating types: Structure of the mating type locus and its role in heterokaryosis in Podospora anserina.</title>
        <authorList>
            <person name="Grognet P."/>
            <person name="Bidard F."/>
            <person name="Kuchly C."/>
            <person name="Chan Ho Tong L."/>
            <person name="Coppin E."/>
            <person name="Ait Benkhali J."/>
            <person name="Couloux A."/>
            <person name="Wincker P."/>
            <person name="Debuchy R."/>
            <person name="Silar P."/>
        </authorList>
    </citation>
    <scope>NUCLEOTIDE SEQUENCE</scope>
</reference>
<evidence type="ECO:0000256" key="6">
    <source>
        <dbReference type="ARBA" id="ARBA00022806"/>
    </source>
</evidence>
<evidence type="ECO:0000256" key="8">
    <source>
        <dbReference type="ARBA" id="ARBA00022840"/>
    </source>
</evidence>
<dbReference type="GO" id="GO:0005634">
    <property type="term" value="C:nucleus"/>
    <property type="evidence" value="ECO:0007669"/>
    <property type="project" value="TreeGrafter"/>
</dbReference>
<dbReference type="InterPro" id="IPR050628">
    <property type="entry name" value="SNF2_RAD54_helicase_TF"/>
</dbReference>
<name>B2AF36_PODAN</name>
<dbReference type="InterPro" id="IPR017907">
    <property type="entry name" value="Znf_RING_CS"/>
</dbReference>
<sequence>MENRDVEGYERLSRLFQAVSLRRVKDMDSLDLHLPKRHDVVRLVELDEEETALYNLVKKSSATTFKATGTGRGILQVILRLRQVSNHGADLLPSEILNRLKTADISGLPPSIFDTKRCEVCGDIVGQGMETPERFLGCGHPVCTACLPLNRQDDDNCDPICPICNDSAMGKVKSKPSGRELAKSYRPSSKVRALLVQLDLDKANITTGSEDVPKR</sequence>